<dbReference type="PANTHER" id="PTHR34216:SF3">
    <property type="entry name" value="POLY-BETA-1,6-N-ACETYL-D-GLUCOSAMINE N-DEACETYLASE"/>
    <property type="match status" value="1"/>
</dbReference>
<evidence type="ECO:0000256" key="2">
    <source>
        <dbReference type="ARBA" id="ARBA00022729"/>
    </source>
</evidence>
<dbReference type="PROSITE" id="PS51677">
    <property type="entry name" value="NODB"/>
    <property type="match status" value="1"/>
</dbReference>
<keyword evidence="5" id="KW-1185">Reference proteome</keyword>
<evidence type="ECO:0000313" key="5">
    <source>
        <dbReference type="Proteomes" id="UP000583752"/>
    </source>
</evidence>
<feature type="domain" description="NodB homology" evidence="3">
    <location>
        <begin position="81"/>
        <end position="328"/>
    </location>
</feature>
<dbReference type="CDD" id="cd10918">
    <property type="entry name" value="CE4_NodB_like_5s_6s"/>
    <property type="match status" value="1"/>
</dbReference>
<evidence type="ECO:0000313" key="4">
    <source>
        <dbReference type="EMBL" id="NML60339.1"/>
    </source>
</evidence>
<reference evidence="4 5" key="1">
    <citation type="submission" date="2020-04" db="EMBL/GenBank/DDBJ databases">
        <title>Massilia sp. RP-1-19 isolated from soil.</title>
        <authorList>
            <person name="Dahal R.H."/>
        </authorList>
    </citation>
    <scope>NUCLEOTIDE SEQUENCE [LARGE SCALE GENOMIC DNA]</scope>
    <source>
        <strain evidence="4 5">RP-1-19</strain>
    </source>
</reference>
<keyword evidence="2" id="KW-0732">Signal</keyword>
<proteinExistence type="predicted"/>
<dbReference type="EMBL" id="JABBGG010000002">
    <property type="protein sequence ID" value="NML60339.1"/>
    <property type="molecule type" value="Genomic_DNA"/>
</dbReference>
<dbReference type="InterPro" id="IPR011330">
    <property type="entry name" value="Glyco_hydro/deAcase_b/a-brl"/>
</dbReference>
<comment type="subcellular location">
    <subcellularLocation>
        <location evidence="1">Secreted</location>
    </subcellularLocation>
</comment>
<gene>
    <name evidence="4" type="ORF">HHL21_04400</name>
</gene>
<dbReference type="InterPro" id="IPR002509">
    <property type="entry name" value="NODB_dom"/>
</dbReference>
<dbReference type="InterPro" id="IPR051398">
    <property type="entry name" value="Polysacch_Deacetylase"/>
</dbReference>
<dbReference type="GO" id="GO:0016810">
    <property type="term" value="F:hydrolase activity, acting on carbon-nitrogen (but not peptide) bonds"/>
    <property type="evidence" value="ECO:0007669"/>
    <property type="project" value="InterPro"/>
</dbReference>
<dbReference type="Pfam" id="PF01522">
    <property type="entry name" value="Polysacc_deac_1"/>
    <property type="match status" value="2"/>
</dbReference>
<name>A0A848HJM9_9BURK</name>
<dbReference type="Proteomes" id="UP000583752">
    <property type="component" value="Unassembled WGS sequence"/>
</dbReference>
<dbReference type="GO" id="GO:0005975">
    <property type="term" value="P:carbohydrate metabolic process"/>
    <property type="evidence" value="ECO:0007669"/>
    <property type="project" value="InterPro"/>
</dbReference>
<dbReference type="SUPFAM" id="SSF88713">
    <property type="entry name" value="Glycoside hydrolase/deacetylase"/>
    <property type="match status" value="1"/>
</dbReference>
<dbReference type="PANTHER" id="PTHR34216">
    <property type="match status" value="1"/>
</dbReference>
<dbReference type="AlphaFoldDB" id="A0A848HJM9"/>
<evidence type="ECO:0000259" key="3">
    <source>
        <dbReference type="PROSITE" id="PS51677"/>
    </source>
</evidence>
<organism evidence="4 5">
    <name type="scientific">Massilia polaris</name>
    <dbReference type="NCBI Taxonomy" id="2728846"/>
    <lineage>
        <taxon>Bacteria</taxon>
        <taxon>Pseudomonadati</taxon>
        <taxon>Pseudomonadota</taxon>
        <taxon>Betaproteobacteria</taxon>
        <taxon>Burkholderiales</taxon>
        <taxon>Oxalobacteraceae</taxon>
        <taxon>Telluria group</taxon>
        <taxon>Massilia</taxon>
    </lineage>
</organism>
<protein>
    <submittedName>
        <fullName evidence="4">Polysaccharide deacetylase family protein</fullName>
    </submittedName>
</protein>
<dbReference type="Gene3D" id="3.20.20.370">
    <property type="entry name" value="Glycoside hydrolase/deacetylase"/>
    <property type="match status" value="1"/>
</dbReference>
<comment type="caution">
    <text evidence="4">The sequence shown here is derived from an EMBL/GenBank/DDBJ whole genome shotgun (WGS) entry which is preliminary data.</text>
</comment>
<evidence type="ECO:0000256" key="1">
    <source>
        <dbReference type="ARBA" id="ARBA00004613"/>
    </source>
</evidence>
<sequence length="328" mass="35387">MSQALAARASRPLLRALSPGGSGPLSIVIYHRVSAAPDPLFPGEVDQHRFDREIGVLKSHFDILPLAGAIERIRSGTLPPRAACITFDDGYADNAEVALPILQRHGVHATFFIATGFLNGGLMFNDVITELVRGCRAPALDARAAGLGVIGLGSNEQRRAAISALIGKLKYRALEERLELALRLAATHQVALPANAMMSDGQVRMMHQAGMGIGGHTVNHPILARLDAGAAREEIAQGKHQLEQIIGDEVRLFAYPNGKPNADYHAGHAAMVRDLKFDAAVSTAWGRYDGVPDLFQLPRFTPWDLSRTGYLMRMARNLTVKAERAAAA</sequence>
<dbReference type="GO" id="GO:0005576">
    <property type="term" value="C:extracellular region"/>
    <property type="evidence" value="ECO:0007669"/>
    <property type="project" value="UniProtKB-SubCell"/>
</dbReference>
<accession>A0A848HJM9</accession>